<dbReference type="PANTHER" id="PTHR10429">
    <property type="entry name" value="DNA-3-METHYLADENINE GLYCOSYLASE"/>
    <property type="match status" value="1"/>
</dbReference>
<dbReference type="NCBIfam" id="TIGR00567">
    <property type="entry name" value="3mg"/>
    <property type="match status" value="1"/>
</dbReference>
<evidence type="ECO:0000256" key="1">
    <source>
        <dbReference type="ARBA" id="ARBA00009232"/>
    </source>
</evidence>
<protein>
    <recommendedName>
        <fullName evidence="5">Putative 3-methyladenine DNA glycosylase</fullName>
        <ecNumber evidence="5">3.2.2.-</ecNumber>
    </recommendedName>
</protein>
<dbReference type="GO" id="GO:0003905">
    <property type="term" value="F:alkylbase DNA N-glycosylase activity"/>
    <property type="evidence" value="ECO:0007669"/>
    <property type="project" value="InterPro"/>
</dbReference>
<dbReference type="GO" id="GO:0006284">
    <property type="term" value="P:base-excision repair"/>
    <property type="evidence" value="ECO:0007669"/>
    <property type="project" value="InterPro"/>
</dbReference>
<evidence type="ECO:0000256" key="5">
    <source>
        <dbReference type="HAMAP-Rule" id="MF_00527"/>
    </source>
</evidence>
<dbReference type="PANTHER" id="PTHR10429:SF0">
    <property type="entry name" value="DNA-3-METHYLADENINE GLYCOSYLASE"/>
    <property type="match status" value="1"/>
</dbReference>
<comment type="caution">
    <text evidence="6">The sequence shown here is derived from an EMBL/GenBank/DDBJ whole genome shotgun (WGS) entry which is preliminary data.</text>
</comment>
<evidence type="ECO:0000313" key="6">
    <source>
        <dbReference type="EMBL" id="OGN27278.1"/>
    </source>
</evidence>
<dbReference type="CDD" id="cd00540">
    <property type="entry name" value="AAG"/>
    <property type="match status" value="1"/>
</dbReference>
<evidence type="ECO:0000256" key="2">
    <source>
        <dbReference type="ARBA" id="ARBA00022763"/>
    </source>
</evidence>
<organism evidence="6 7">
    <name type="scientific">Candidatus Yanofskybacteria bacterium RIFCSPLOWO2_01_FULL_49_17</name>
    <dbReference type="NCBI Taxonomy" id="1802700"/>
    <lineage>
        <taxon>Bacteria</taxon>
        <taxon>Candidatus Yanofskyibacteriota</taxon>
    </lineage>
</organism>
<keyword evidence="2 5" id="KW-0227">DNA damage</keyword>
<accession>A0A1F8GRJ6</accession>
<dbReference type="EC" id="3.2.2.-" evidence="5"/>
<dbReference type="SUPFAM" id="SSF50486">
    <property type="entry name" value="FMT C-terminal domain-like"/>
    <property type="match status" value="1"/>
</dbReference>
<dbReference type="GO" id="GO:0003677">
    <property type="term" value="F:DNA binding"/>
    <property type="evidence" value="ECO:0007669"/>
    <property type="project" value="InterPro"/>
</dbReference>
<dbReference type="Pfam" id="PF02245">
    <property type="entry name" value="Pur_DNA_glyco"/>
    <property type="match status" value="1"/>
</dbReference>
<name>A0A1F8GRJ6_9BACT</name>
<dbReference type="InterPro" id="IPR003180">
    <property type="entry name" value="MPG"/>
</dbReference>
<dbReference type="FunFam" id="3.10.300.10:FF:000001">
    <property type="entry name" value="Putative 3-methyladenine DNA glycosylase"/>
    <property type="match status" value="1"/>
</dbReference>
<dbReference type="HAMAP" id="MF_00527">
    <property type="entry name" value="3MGH"/>
    <property type="match status" value="1"/>
</dbReference>
<dbReference type="AlphaFoldDB" id="A0A1F8GRJ6"/>
<gene>
    <name evidence="6" type="ORF">A2941_00265</name>
</gene>
<dbReference type="Proteomes" id="UP000178444">
    <property type="component" value="Unassembled WGS sequence"/>
</dbReference>
<dbReference type="Gene3D" id="3.10.300.10">
    <property type="entry name" value="Methylpurine-DNA glycosylase (MPG)"/>
    <property type="match status" value="1"/>
</dbReference>
<evidence type="ECO:0000256" key="4">
    <source>
        <dbReference type="ARBA" id="ARBA00023204"/>
    </source>
</evidence>
<dbReference type="InterPro" id="IPR036995">
    <property type="entry name" value="MPG_sf"/>
</dbReference>
<proteinExistence type="inferred from homology"/>
<evidence type="ECO:0000256" key="3">
    <source>
        <dbReference type="ARBA" id="ARBA00022801"/>
    </source>
</evidence>
<dbReference type="EMBL" id="MGKO01000013">
    <property type="protein sequence ID" value="OGN27278.1"/>
    <property type="molecule type" value="Genomic_DNA"/>
</dbReference>
<reference evidence="6 7" key="1">
    <citation type="journal article" date="2016" name="Nat. Commun.">
        <title>Thousands of microbial genomes shed light on interconnected biogeochemical processes in an aquifer system.</title>
        <authorList>
            <person name="Anantharaman K."/>
            <person name="Brown C.T."/>
            <person name="Hug L.A."/>
            <person name="Sharon I."/>
            <person name="Castelle C.J."/>
            <person name="Probst A.J."/>
            <person name="Thomas B.C."/>
            <person name="Singh A."/>
            <person name="Wilkins M.J."/>
            <person name="Karaoz U."/>
            <person name="Brodie E.L."/>
            <person name="Williams K.H."/>
            <person name="Hubbard S.S."/>
            <person name="Banfield J.F."/>
        </authorList>
    </citation>
    <scope>NUCLEOTIDE SEQUENCE [LARGE SCALE GENOMIC DNA]</scope>
</reference>
<dbReference type="InterPro" id="IPR011034">
    <property type="entry name" value="Formyl_transferase-like_C_sf"/>
</dbReference>
<comment type="similarity">
    <text evidence="1 5">Belongs to the DNA glycosylase MPG family.</text>
</comment>
<keyword evidence="3 5" id="KW-0378">Hydrolase</keyword>
<sequence>MRLKKPFFERNTLIVAKELLGKYLVRKIGDKVISAKITETEAYHGPKDLASHASKGRTPRTAVMFGPAGYSYVYLVYGMYHCFNIVTGRDGFPSAVLIRATEEIQNVKVKNQNDNSKLKMNGPGKLCRELKINQLLNGIDLATSSKLWVEDHSEQMKKIKQTPRIGVDYAKEYKDKPWRFVLESK</sequence>
<keyword evidence="4 5" id="KW-0234">DNA repair</keyword>
<evidence type="ECO:0000313" key="7">
    <source>
        <dbReference type="Proteomes" id="UP000178444"/>
    </source>
</evidence>